<dbReference type="SMART" id="SM00062">
    <property type="entry name" value="PBPb"/>
    <property type="match status" value="1"/>
</dbReference>
<proteinExistence type="predicted"/>
<dbReference type="Gene3D" id="3.40.190.10">
    <property type="entry name" value="Periplasmic binding protein-like II"/>
    <property type="match status" value="2"/>
</dbReference>
<dbReference type="PROSITE" id="PS51257">
    <property type="entry name" value="PROKAR_LIPOPROTEIN"/>
    <property type="match status" value="1"/>
</dbReference>
<evidence type="ECO:0000256" key="1">
    <source>
        <dbReference type="ARBA" id="ARBA00022729"/>
    </source>
</evidence>
<gene>
    <name evidence="4" type="ORF">PFCIRM138_07325</name>
</gene>
<dbReference type="CDD" id="cd01004">
    <property type="entry name" value="PBP2_MidA_like"/>
    <property type="match status" value="1"/>
</dbReference>
<name>A0A068VRT2_PROFF</name>
<sequence>MSRSSLRIAAAGLVAVTLLSTAACSGSSSSTSSSSAAALPSVSADANLSGQVPQKYKSKGTLEVGMDASYAPNEFVAEDGKTIVGLDADIVNAVAARLGLKTERVNADFGTIILGVSSGKFDLGASSFTINTVREEQVNMVQYMKAGTAWAVLKGNPKKIDVDNVCGQTVAVQKDTTQVDDLNARSKKCTDAGQPAVTQVVEVQQSKVTADLVSGKADAMLADSPVINYAIQQQGDQLERLGDMYDAAPYGLLVAKADTDMADLVSRALTSLKDDGTYKAILDKWGNASGSVDDYPVNPSVGG</sequence>
<evidence type="ECO:0000313" key="4">
    <source>
        <dbReference type="EMBL" id="CEP26400.1"/>
    </source>
</evidence>
<organism evidence="4">
    <name type="scientific">Propionibacterium freudenreichii subsp. freudenreichii</name>
    <dbReference type="NCBI Taxonomy" id="66712"/>
    <lineage>
        <taxon>Bacteria</taxon>
        <taxon>Bacillati</taxon>
        <taxon>Actinomycetota</taxon>
        <taxon>Actinomycetes</taxon>
        <taxon>Propionibacteriales</taxon>
        <taxon>Propionibacteriaceae</taxon>
        <taxon>Propionibacterium</taxon>
    </lineage>
</organism>
<dbReference type="AlphaFoldDB" id="A0A068VRT2"/>
<dbReference type="SUPFAM" id="SSF53850">
    <property type="entry name" value="Periplasmic binding protein-like II"/>
    <property type="match status" value="1"/>
</dbReference>
<dbReference type="EMBL" id="LM676409">
    <property type="protein sequence ID" value="CEP26400.1"/>
    <property type="molecule type" value="Genomic_DNA"/>
</dbReference>
<keyword evidence="1 2" id="KW-0732">Signal</keyword>
<evidence type="ECO:0000259" key="3">
    <source>
        <dbReference type="SMART" id="SM00062"/>
    </source>
</evidence>
<feature type="domain" description="Solute-binding protein family 3/N-terminal" evidence="3">
    <location>
        <begin position="61"/>
        <end position="289"/>
    </location>
</feature>
<evidence type="ECO:0000256" key="2">
    <source>
        <dbReference type="SAM" id="SignalP"/>
    </source>
</evidence>
<reference evidence="4" key="1">
    <citation type="submission" date="2014-08" db="EMBL/GenBank/DDBJ databases">
        <authorList>
            <person name="Falentin Helene"/>
        </authorList>
    </citation>
    <scope>NUCLEOTIDE SEQUENCE</scope>
</reference>
<dbReference type="PANTHER" id="PTHR35936">
    <property type="entry name" value="MEMBRANE-BOUND LYTIC MUREIN TRANSGLYCOSYLASE F"/>
    <property type="match status" value="1"/>
</dbReference>
<dbReference type="Pfam" id="PF00497">
    <property type="entry name" value="SBP_bac_3"/>
    <property type="match status" value="1"/>
</dbReference>
<protein>
    <submittedName>
        <fullName evidence="4">Polar amino acid ABC transporter, binding protein</fullName>
    </submittedName>
</protein>
<feature type="signal peptide" evidence="2">
    <location>
        <begin position="1"/>
        <end position="22"/>
    </location>
</feature>
<accession>A0A068VRT2</accession>
<dbReference type="InterPro" id="IPR001638">
    <property type="entry name" value="Solute-binding_3/MltF_N"/>
</dbReference>
<feature type="chain" id="PRO_5038522455" evidence="2">
    <location>
        <begin position="23"/>
        <end position="303"/>
    </location>
</feature>
<dbReference type="PANTHER" id="PTHR35936:SF17">
    <property type="entry name" value="ARGININE-BINDING EXTRACELLULAR PROTEIN ARTP"/>
    <property type="match status" value="1"/>
</dbReference>
<dbReference type="RefSeq" id="WP_013162125.1">
    <property type="nucleotide sequence ID" value="NZ_HG975475.1"/>
</dbReference>